<dbReference type="RefSeq" id="WP_331243930.1">
    <property type="nucleotide sequence ID" value="NZ_JAQSGJ010000027.1"/>
</dbReference>
<keyword evidence="1" id="KW-1133">Transmembrane helix</keyword>
<keyword evidence="3" id="KW-1185">Reference proteome</keyword>
<name>A0ABU7T0J4_9LACO</name>
<dbReference type="EMBL" id="JAQSGK010000027">
    <property type="protein sequence ID" value="MEE6716136.1"/>
    <property type="molecule type" value="Genomic_DNA"/>
</dbReference>
<reference evidence="2 3" key="1">
    <citation type="submission" date="2023-02" db="EMBL/GenBank/DDBJ databases">
        <title>The predominant lactic acid bacteria and yeasts involved in the spontaneous fermentation of millet during the production of the traditional porridge Hausa koko in Ghana.</title>
        <authorList>
            <person name="Atter A."/>
            <person name="Diaz M."/>
        </authorList>
    </citation>
    <scope>NUCLEOTIDE SEQUENCE [LARGE SCALE GENOMIC DNA]</scope>
    <source>
        <strain evidence="2 3">FI11640</strain>
    </source>
</reference>
<evidence type="ECO:0000313" key="3">
    <source>
        <dbReference type="Proteomes" id="UP001330016"/>
    </source>
</evidence>
<organism evidence="2 3">
    <name type="scientific">Schleiferilactobacillus harbinensis</name>
    <dbReference type="NCBI Taxonomy" id="304207"/>
    <lineage>
        <taxon>Bacteria</taxon>
        <taxon>Bacillati</taxon>
        <taxon>Bacillota</taxon>
        <taxon>Bacilli</taxon>
        <taxon>Lactobacillales</taxon>
        <taxon>Lactobacillaceae</taxon>
        <taxon>Schleiferilactobacillus</taxon>
    </lineage>
</organism>
<feature type="transmembrane region" description="Helical" evidence="1">
    <location>
        <begin position="7"/>
        <end position="26"/>
    </location>
</feature>
<accession>A0ABU7T0J4</accession>
<protein>
    <submittedName>
        <fullName evidence="2">Uncharacterized protein</fullName>
    </submittedName>
</protein>
<gene>
    <name evidence="2" type="ORF">PS435_09720</name>
</gene>
<comment type="caution">
    <text evidence="2">The sequence shown here is derived from an EMBL/GenBank/DDBJ whole genome shotgun (WGS) entry which is preliminary data.</text>
</comment>
<sequence>MITPSNLALLLVLTIVATAVITAIFIRPEWFGLEDGEEENNGRDND</sequence>
<proteinExistence type="predicted"/>
<evidence type="ECO:0000313" key="2">
    <source>
        <dbReference type="EMBL" id="MEE6716136.1"/>
    </source>
</evidence>
<dbReference type="Proteomes" id="UP001330016">
    <property type="component" value="Unassembled WGS sequence"/>
</dbReference>
<evidence type="ECO:0000256" key="1">
    <source>
        <dbReference type="SAM" id="Phobius"/>
    </source>
</evidence>
<keyword evidence="1" id="KW-0812">Transmembrane</keyword>
<keyword evidence="1" id="KW-0472">Membrane</keyword>